<dbReference type="Proteomes" id="UP000199215">
    <property type="component" value="Unassembled WGS sequence"/>
</dbReference>
<evidence type="ECO:0000313" key="3">
    <source>
        <dbReference type="Proteomes" id="UP000199215"/>
    </source>
</evidence>
<organism evidence="2 3">
    <name type="scientific">Halopenitus malekzadehii</name>
    <dbReference type="NCBI Taxonomy" id="1267564"/>
    <lineage>
        <taxon>Archaea</taxon>
        <taxon>Methanobacteriati</taxon>
        <taxon>Methanobacteriota</taxon>
        <taxon>Stenosarchaea group</taxon>
        <taxon>Halobacteria</taxon>
        <taxon>Halobacteriales</taxon>
        <taxon>Haloferacaceae</taxon>
        <taxon>Halopenitus</taxon>
    </lineage>
</organism>
<reference evidence="2 3" key="1">
    <citation type="submission" date="2016-10" db="EMBL/GenBank/DDBJ databases">
        <authorList>
            <person name="de Groot N.N."/>
        </authorList>
    </citation>
    <scope>NUCLEOTIDE SEQUENCE [LARGE SCALE GENOMIC DNA]</scope>
    <source>
        <strain evidence="2 3">IBRC-M10418</strain>
    </source>
</reference>
<evidence type="ECO:0000313" key="2">
    <source>
        <dbReference type="EMBL" id="SEH43337.1"/>
    </source>
</evidence>
<evidence type="ECO:0000256" key="1">
    <source>
        <dbReference type="SAM" id="MobiDB-lite"/>
    </source>
</evidence>
<accession>A0A1H6I5A6</accession>
<protein>
    <submittedName>
        <fullName evidence="2">Uncharacterized protein</fullName>
    </submittedName>
</protein>
<dbReference type="RefSeq" id="WP_092815137.1">
    <property type="nucleotide sequence ID" value="NZ_FNWU01000001.1"/>
</dbReference>
<feature type="compositionally biased region" description="Basic and acidic residues" evidence="1">
    <location>
        <begin position="22"/>
        <end position="32"/>
    </location>
</feature>
<dbReference type="AlphaFoldDB" id="A0A1H6I5A6"/>
<gene>
    <name evidence="2" type="ORF">SAMN05192561_1011018</name>
</gene>
<feature type="region of interest" description="Disordered" evidence="1">
    <location>
        <begin position="1"/>
        <end position="57"/>
    </location>
</feature>
<name>A0A1H6I5A6_9EURY</name>
<dbReference type="EMBL" id="FNWU01000001">
    <property type="protein sequence ID" value="SEH43337.1"/>
    <property type="molecule type" value="Genomic_DNA"/>
</dbReference>
<sequence length="72" mass="7659">MPPGNGTDTDRPTPVDGTVVGDGDRRNDHDPAETCSRPAVTVSRTSPGKRVFSEANNPDGWIATDLAVEPER</sequence>
<proteinExistence type="predicted"/>
<dbReference type="STRING" id="1267564.SAMN05192561_1011018"/>
<dbReference type="OrthoDB" id="204433at2157"/>
<keyword evidence="3" id="KW-1185">Reference proteome</keyword>